<evidence type="ECO:0000256" key="2">
    <source>
        <dbReference type="SAM" id="SignalP"/>
    </source>
</evidence>
<dbReference type="PROSITE" id="PS51257">
    <property type="entry name" value="PROKAR_LIPOPROTEIN"/>
    <property type="match status" value="1"/>
</dbReference>
<evidence type="ECO:0000313" key="4">
    <source>
        <dbReference type="Proteomes" id="UP000028411"/>
    </source>
</evidence>
<organism evidence="3 4">
    <name type="scientific">Sphingobium chlorophenolicum</name>
    <dbReference type="NCBI Taxonomy" id="46429"/>
    <lineage>
        <taxon>Bacteria</taxon>
        <taxon>Pseudomonadati</taxon>
        <taxon>Pseudomonadota</taxon>
        <taxon>Alphaproteobacteria</taxon>
        <taxon>Sphingomonadales</taxon>
        <taxon>Sphingomonadaceae</taxon>
        <taxon>Sphingobium</taxon>
    </lineage>
</organism>
<dbReference type="AlphaFoldDB" id="A0A081RB57"/>
<dbReference type="Proteomes" id="UP000028411">
    <property type="component" value="Unassembled WGS sequence"/>
</dbReference>
<feature type="region of interest" description="Disordered" evidence="1">
    <location>
        <begin position="33"/>
        <end position="75"/>
    </location>
</feature>
<dbReference type="OrthoDB" id="9256292at2"/>
<name>A0A081RB57_SPHCR</name>
<feature type="compositionally biased region" description="Gly residues" evidence="1">
    <location>
        <begin position="64"/>
        <end position="75"/>
    </location>
</feature>
<dbReference type="RefSeq" id="WP_037454318.1">
    <property type="nucleotide sequence ID" value="NZ_JFHR01000043.1"/>
</dbReference>
<evidence type="ECO:0000313" key="3">
    <source>
        <dbReference type="EMBL" id="KEQ52430.1"/>
    </source>
</evidence>
<comment type="caution">
    <text evidence="3">The sequence shown here is derived from an EMBL/GenBank/DDBJ whole genome shotgun (WGS) entry which is preliminary data.</text>
</comment>
<proteinExistence type="predicted"/>
<dbReference type="EMBL" id="JFHR01000043">
    <property type="protein sequence ID" value="KEQ52430.1"/>
    <property type="molecule type" value="Genomic_DNA"/>
</dbReference>
<sequence>MQRPASPSNPISIASILFASIMLLGACSPAARNENGRVPGGTDQQEAINAAGNGGGADAMPGIGAPGTGGNGTQP</sequence>
<protein>
    <recommendedName>
        <fullName evidence="5">Lipoprotein</fullName>
    </recommendedName>
</protein>
<keyword evidence="2" id="KW-0732">Signal</keyword>
<evidence type="ECO:0008006" key="5">
    <source>
        <dbReference type="Google" id="ProtNLM"/>
    </source>
</evidence>
<gene>
    <name evidence="3" type="ORF">BV95_03324</name>
</gene>
<feature type="signal peptide" evidence="2">
    <location>
        <begin position="1"/>
        <end position="19"/>
    </location>
</feature>
<accession>A0A081RB57</accession>
<reference evidence="3 4" key="1">
    <citation type="submission" date="2014-02" db="EMBL/GenBank/DDBJ databases">
        <title>Whole genome sequence of Sphingobium chlorophenolicum NBRC 16172.</title>
        <authorList>
            <person name="Gan H.M."/>
            <person name="Gan H.Y."/>
            <person name="Chew T.H."/>
            <person name="Savka M.A."/>
        </authorList>
    </citation>
    <scope>NUCLEOTIDE SEQUENCE [LARGE SCALE GENOMIC DNA]</scope>
    <source>
        <strain evidence="3 4">NBRC 16172</strain>
    </source>
</reference>
<feature type="chain" id="PRO_5001763055" description="Lipoprotein" evidence="2">
    <location>
        <begin position="20"/>
        <end position="75"/>
    </location>
</feature>
<dbReference type="eggNOG" id="ENOG5031DAE">
    <property type="taxonomic scope" value="Bacteria"/>
</dbReference>
<dbReference type="PATRIC" id="fig|46429.4.peg.3309"/>
<evidence type="ECO:0000256" key="1">
    <source>
        <dbReference type="SAM" id="MobiDB-lite"/>
    </source>
</evidence>